<dbReference type="EMBL" id="CP030032">
    <property type="protein sequence ID" value="AWV88216.1"/>
    <property type="molecule type" value="Genomic_DNA"/>
</dbReference>
<name>A0A2Z4FHR7_9DELT</name>
<comment type="subcellular location">
    <subcellularLocation>
        <location evidence="1">Membrane</location>
        <topology evidence="1">Single-pass membrane protein</topology>
    </subcellularLocation>
</comment>
<evidence type="ECO:0000256" key="6">
    <source>
        <dbReference type="ARBA" id="ARBA00023136"/>
    </source>
</evidence>
<keyword evidence="4" id="KW-0802">TPR repeat</keyword>
<evidence type="ECO:0000313" key="8">
    <source>
        <dbReference type="EMBL" id="AWV88216.1"/>
    </source>
</evidence>
<dbReference type="SUPFAM" id="SSF48452">
    <property type="entry name" value="TPR-like"/>
    <property type="match status" value="2"/>
</dbReference>
<dbReference type="InterPro" id="IPR019734">
    <property type="entry name" value="TPR_rpt"/>
</dbReference>
<dbReference type="GO" id="GO:0030943">
    <property type="term" value="F:mitochondrion targeting sequence binding"/>
    <property type="evidence" value="ECO:0007669"/>
    <property type="project" value="TreeGrafter"/>
</dbReference>
<sequence>MSLEQAVEAIEALIDEGELEEASAKVEAGIAQFGEKAALLVLKADLALDSEDYEACIEVADAAIAKLEAGGDEPDAEQLAHALACKGYALFYSDQIHEARQTFNASVAADGGSWTAILGRASVHDYLNYITAAMTDLERAIEMDDEDGQPYAIRGMIHLRFGRLEDAEKDLRVALDADADDEESRLNLARIQALKDDSAGARETLEHLINEGEDAEYVAPGALLRSQLALGLGSAEAAAQDAQRAIDLYPELPWGYLALAAARITGGQAGDAISTLKEVEDLVGNPLDFPDIFALRAAAYDQLGKEDKAKEEQDKAEGAARLPEFVYGPNLNPSQNVPLNPNKPIDIRGIMRQIFGDPDSAPAGYEDAIRKVIAQIPQYIEQHQNVGRIEVELPPIPGREKGPGNLVIQLNRNQQPAN</sequence>
<evidence type="ECO:0000256" key="5">
    <source>
        <dbReference type="ARBA" id="ARBA00022989"/>
    </source>
</evidence>
<dbReference type="PANTHER" id="PTHR46208">
    <property type="entry name" value="MITOCHONDRIAL IMPORT RECEPTOR SUBUNIT TOM70"/>
    <property type="match status" value="1"/>
</dbReference>
<dbReference type="SMART" id="SM00028">
    <property type="entry name" value="TPR"/>
    <property type="match status" value="5"/>
</dbReference>
<keyword evidence="6" id="KW-0472">Membrane</keyword>
<keyword evidence="2" id="KW-0812">Transmembrane</keyword>
<dbReference type="KEGG" id="bsed:DN745_02220"/>
<reference evidence="8 9" key="1">
    <citation type="submission" date="2018-06" db="EMBL/GenBank/DDBJ databases">
        <title>Lujinxingia sediminis gen. nov. sp. nov., a new facultative anaerobic member of the class Deltaproteobacteria, and proposal of Lujinxingaceae fam. nov.</title>
        <authorList>
            <person name="Guo L.-Y."/>
            <person name="Li C.-M."/>
            <person name="Wang S."/>
            <person name="Du Z.-J."/>
        </authorList>
    </citation>
    <scope>NUCLEOTIDE SEQUENCE [LARGE SCALE GENOMIC DNA]</scope>
    <source>
        <strain evidence="8 9">FA350</strain>
    </source>
</reference>
<keyword evidence="9" id="KW-1185">Reference proteome</keyword>
<evidence type="ECO:0000256" key="3">
    <source>
        <dbReference type="ARBA" id="ARBA00022737"/>
    </source>
</evidence>
<proteinExistence type="inferred from homology"/>
<dbReference type="GO" id="GO:0008320">
    <property type="term" value="F:protein transmembrane transporter activity"/>
    <property type="evidence" value="ECO:0007669"/>
    <property type="project" value="TreeGrafter"/>
</dbReference>
<comment type="similarity">
    <text evidence="7">Belongs to the Tom70 family.</text>
</comment>
<dbReference type="InterPro" id="IPR011990">
    <property type="entry name" value="TPR-like_helical_dom_sf"/>
</dbReference>
<dbReference type="GO" id="GO:0030150">
    <property type="term" value="P:protein import into mitochondrial matrix"/>
    <property type="evidence" value="ECO:0007669"/>
    <property type="project" value="TreeGrafter"/>
</dbReference>
<protein>
    <submittedName>
        <fullName evidence="8">Uncharacterized protein</fullName>
    </submittedName>
</protein>
<evidence type="ECO:0000256" key="1">
    <source>
        <dbReference type="ARBA" id="ARBA00004167"/>
    </source>
</evidence>
<organism evidence="8 9">
    <name type="scientific">Bradymonas sediminis</name>
    <dbReference type="NCBI Taxonomy" id="1548548"/>
    <lineage>
        <taxon>Bacteria</taxon>
        <taxon>Deltaproteobacteria</taxon>
        <taxon>Bradymonadales</taxon>
        <taxon>Bradymonadaceae</taxon>
        <taxon>Bradymonas</taxon>
    </lineage>
</organism>
<dbReference type="GO" id="GO:0016020">
    <property type="term" value="C:membrane"/>
    <property type="evidence" value="ECO:0007669"/>
    <property type="project" value="UniProtKB-SubCell"/>
</dbReference>
<dbReference type="OrthoDB" id="421558at2"/>
<dbReference type="Gene3D" id="1.25.40.10">
    <property type="entry name" value="Tetratricopeptide repeat domain"/>
    <property type="match status" value="2"/>
</dbReference>
<evidence type="ECO:0000313" key="9">
    <source>
        <dbReference type="Proteomes" id="UP000249799"/>
    </source>
</evidence>
<evidence type="ECO:0000256" key="2">
    <source>
        <dbReference type="ARBA" id="ARBA00022692"/>
    </source>
</evidence>
<accession>A0A2Z4FHR7</accession>
<evidence type="ECO:0000256" key="7">
    <source>
        <dbReference type="ARBA" id="ARBA00038030"/>
    </source>
</evidence>
<gene>
    <name evidence="8" type="ORF">DN745_02220</name>
</gene>
<keyword evidence="5" id="KW-1133">Transmembrane helix</keyword>
<evidence type="ECO:0000256" key="4">
    <source>
        <dbReference type="ARBA" id="ARBA00022803"/>
    </source>
</evidence>
<dbReference type="Proteomes" id="UP000249799">
    <property type="component" value="Chromosome"/>
</dbReference>
<dbReference type="PANTHER" id="PTHR46208:SF1">
    <property type="entry name" value="MITOCHONDRIAL IMPORT RECEPTOR SUBUNIT TOM70"/>
    <property type="match status" value="1"/>
</dbReference>
<keyword evidence="3" id="KW-0677">Repeat</keyword>
<dbReference type="AlphaFoldDB" id="A0A2Z4FHR7"/>